<dbReference type="InterPro" id="IPR001320">
    <property type="entry name" value="Iontro_rcpt_C"/>
</dbReference>
<evidence type="ECO:0000256" key="17">
    <source>
        <dbReference type="PIRSR" id="PIRSR601508-1"/>
    </source>
</evidence>
<dbReference type="GO" id="GO:0004888">
    <property type="term" value="F:transmembrane signaling receptor activity"/>
    <property type="evidence" value="ECO:0007669"/>
    <property type="project" value="UniProtKB-ARBA"/>
</dbReference>
<proteinExistence type="inferred from homology"/>
<dbReference type="Gene3D" id="3.40.190.10">
    <property type="entry name" value="Periplasmic binding protein-like II"/>
    <property type="match status" value="2"/>
</dbReference>
<evidence type="ECO:0000313" key="24">
    <source>
        <dbReference type="EMBL" id="KAH3746344.1"/>
    </source>
</evidence>
<evidence type="ECO:0000256" key="10">
    <source>
        <dbReference type="ARBA" id="ARBA00023170"/>
    </source>
</evidence>
<dbReference type="SUPFAM" id="SSF53822">
    <property type="entry name" value="Periplasmic binding protein-like I"/>
    <property type="match status" value="1"/>
</dbReference>
<keyword evidence="25" id="KW-1185">Reference proteome</keyword>
<dbReference type="SMART" id="SM00918">
    <property type="entry name" value="Lig_chan-Glu_bd"/>
    <property type="match status" value="1"/>
</dbReference>
<keyword evidence="6 21" id="KW-1133">Transmembrane helix</keyword>
<feature type="compositionally biased region" description="Basic and acidic residues" evidence="20">
    <location>
        <begin position="866"/>
        <end position="876"/>
    </location>
</feature>
<dbReference type="CDD" id="cd06382">
    <property type="entry name" value="PBP1_iGluR_Kainate"/>
    <property type="match status" value="1"/>
</dbReference>
<dbReference type="FunFam" id="1.10.287.70:FF:000064">
    <property type="entry name" value="Glutamate receptor ionotropic, kainate"/>
    <property type="match status" value="1"/>
</dbReference>
<dbReference type="GO" id="GO:0005230">
    <property type="term" value="F:extracellular ligand-gated monoatomic ion channel activity"/>
    <property type="evidence" value="ECO:0007669"/>
    <property type="project" value="UniProtKB-ARBA"/>
</dbReference>
<evidence type="ECO:0000256" key="13">
    <source>
        <dbReference type="ARBA" id="ARBA00023286"/>
    </source>
</evidence>
<evidence type="ECO:0000259" key="23">
    <source>
        <dbReference type="SMART" id="SM00918"/>
    </source>
</evidence>
<keyword evidence="5" id="KW-0732">Signal</keyword>
<dbReference type="InterPro" id="IPR015683">
    <property type="entry name" value="Ionotropic_Glu_rcpt"/>
</dbReference>
<feature type="binding site" evidence="17">
    <location>
        <position position="716"/>
    </location>
    <ligand>
        <name>L-glutamate</name>
        <dbReference type="ChEBI" id="CHEBI:29985"/>
    </ligand>
</feature>
<evidence type="ECO:0000256" key="5">
    <source>
        <dbReference type="ARBA" id="ARBA00022729"/>
    </source>
</evidence>
<dbReference type="GO" id="GO:0034702">
    <property type="term" value="C:monoatomic ion channel complex"/>
    <property type="evidence" value="ECO:0007669"/>
    <property type="project" value="UniProtKB-ARBA"/>
</dbReference>
<protein>
    <recommendedName>
        <fullName evidence="16">Glutamate receptor 1</fullName>
    </recommendedName>
</protein>
<dbReference type="InterPro" id="IPR001508">
    <property type="entry name" value="Iono_Glu_rcpt_met"/>
</dbReference>
<feature type="binding site" evidence="17">
    <location>
        <position position="501"/>
    </location>
    <ligand>
        <name>L-glutamate</name>
        <dbReference type="ChEBI" id="CHEBI:29985"/>
    </ligand>
</feature>
<dbReference type="SUPFAM" id="SSF53850">
    <property type="entry name" value="Periplasmic binding protein-like II"/>
    <property type="match status" value="1"/>
</dbReference>
<feature type="transmembrane region" description="Helical" evidence="21">
    <location>
        <begin position="541"/>
        <end position="560"/>
    </location>
</feature>
<organism evidence="24 25">
    <name type="scientific">Dreissena polymorpha</name>
    <name type="common">Zebra mussel</name>
    <name type="synonym">Mytilus polymorpha</name>
    <dbReference type="NCBI Taxonomy" id="45954"/>
    <lineage>
        <taxon>Eukaryota</taxon>
        <taxon>Metazoa</taxon>
        <taxon>Spiralia</taxon>
        <taxon>Lophotrochozoa</taxon>
        <taxon>Mollusca</taxon>
        <taxon>Bivalvia</taxon>
        <taxon>Autobranchia</taxon>
        <taxon>Heteroconchia</taxon>
        <taxon>Euheterodonta</taxon>
        <taxon>Imparidentia</taxon>
        <taxon>Neoheterodontei</taxon>
        <taxon>Myida</taxon>
        <taxon>Dreissenoidea</taxon>
        <taxon>Dreissenidae</taxon>
        <taxon>Dreissena</taxon>
    </lineage>
</organism>
<feature type="domain" description="Ionotropic glutamate receptor L-glutamate and glycine-binding" evidence="23">
    <location>
        <begin position="419"/>
        <end position="481"/>
    </location>
</feature>
<dbReference type="Pfam" id="PF10613">
    <property type="entry name" value="Lig_chan-Glu_bd"/>
    <property type="match status" value="1"/>
</dbReference>
<dbReference type="Pfam" id="PF00060">
    <property type="entry name" value="Lig_chan"/>
    <property type="match status" value="1"/>
</dbReference>
<keyword evidence="9 21" id="KW-0472">Membrane</keyword>
<evidence type="ECO:0000256" key="20">
    <source>
        <dbReference type="SAM" id="MobiDB-lite"/>
    </source>
</evidence>
<feature type="transmembrane region" description="Helical" evidence="21">
    <location>
        <begin position="806"/>
        <end position="828"/>
    </location>
</feature>
<feature type="disulfide bond" evidence="19">
    <location>
        <begin position="728"/>
        <end position="785"/>
    </location>
</feature>
<comment type="similarity">
    <text evidence="1">Belongs to the glutamate-gated ion channel (TC 1.A.10.1) family.</text>
</comment>
<reference evidence="24" key="2">
    <citation type="submission" date="2020-11" db="EMBL/GenBank/DDBJ databases">
        <authorList>
            <person name="McCartney M.A."/>
            <person name="Auch B."/>
            <person name="Kono T."/>
            <person name="Mallez S."/>
            <person name="Becker A."/>
            <person name="Gohl D.M."/>
            <person name="Silverstein K.A.T."/>
            <person name="Koren S."/>
            <person name="Bechman K.B."/>
            <person name="Herman A."/>
            <person name="Abrahante J.E."/>
            <person name="Garbe J."/>
        </authorList>
    </citation>
    <scope>NUCLEOTIDE SEQUENCE</scope>
    <source>
        <strain evidence="24">Duluth1</strain>
        <tissue evidence="24">Whole animal</tissue>
    </source>
</reference>
<evidence type="ECO:0000256" key="8">
    <source>
        <dbReference type="ARBA" id="ARBA00023065"/>
    </source>
</evidence>
<name>A0A9D4DEW5_DREPO</name>
<keyword evidence="2" id="KW-0813">Transport</keyword>
<keyword evidence="19" id="KW-1015">Disulfide bond</keyword>
<comment type="caution">
    <text evidence="24">The sequence shown here is derived from an EMBL/GenBank/DDBJ whole genome shotgun (WGS) entry which is preliminary data.</text>
</comment>
<dbReference type="PRINTS" id="PR00177">
    <property type="entry name" value="NMDARECEPTOR"/>
</dbReference>
<feature type="binding site" evidence="17">
    <location>
        <position position="496"/>
    </location>
    <ligand>
        <name>L-glutamate</name>
        <dbReference type="ChEBI" id="CHEBI:29985"/>
    </ligand>
</feature>
<keyword evidence="8" id="KW-0406">Ion transport</keyword>
<feature type="binding site" evidence="17">
    <location>
        <position position="667"/>
    </location>
    <ligand>
        <name>L-glutamate</name>
        <dbReference type="ChEBI" id="CHEBI:29985"/>
    </ligand>
</feature>
<dbReference type="SMART" id="SM00079">
    <property type="entry name" value="PBPe"/>
    <property type="match status" value="1"/>
</dbReference>
<dbReference type="SUPFAM" id="SSF81324">
    <property type="entry name" value="Voltage-gated potassium channels"/>
    <property type="match status" value="1"/>
</dbReference>
<evidence type="ECO:0000256" key="19">
    <source>
        <dbReference type="PIRSR" id="PIRSR601508-3"/>
    </source>
</evidence>
<feature type="site" description="Crucial to convey clamshell closure to channel opening" evidence="18">
    <location>
        <position position="646"/>
    </location>
</feature>
<sequence length="897" mass="101539">MNIPASCKRGLMPYAASVTANRTAGLFEPKNEHLVLALQNAATKVNMHQLLGPSRIIVVDMEYLEGDNSFEANKKVCRQMRGGIAAIFGPVSEISRAHVQGLSQAFEIPHLQAAWDARNPREDFSISVYPDHEVLSGAYADLIKYWKWTQFTVIYEDNNSLIRLQKILELARGEEFTMKVRQLQGGTSGYISMLKDMHEKLEYRMVIDCSVEKVLDILDAANSLNMVNDYFHFHFTSLDISQLDLDRFAQKGANITAMRLIRPSSPEVVNIYNEWANRESNTVRSPLLGMRAIATETALMYDAVNLFARALSSLSNQQLQTEELQCGKKETWKKGANLLNYIKSLEYHGLSGKIRFEEGRRKDFNLDVISLTNKGITEIGSWNRKSGVNISVTVQQQEQDDLTRLRNMTLRVVTIFDPPYVIKRNTTGENGRYEEGFIIDLMEELSKSLGFKYEIYEQHKKAYGSEQKDGKWDGMIGDLIERDSVNKADLAAAGLTITYDRARVVDFTMPFLNLGITIIYKKPEKKPPALFSFLSPLSIDVWIYMIAAYLCVSFMLFVIARFTPYEWENPHPCNEDSEVVENQFTILNSLWFTIGSLMQQGCDIMPKAISTRMVACLWWFFVLIFISSYTANLTAFLTVSRMDAPIKNADDLSKQSSIKYGTLKSGSTRNFFKNSNLTVFKRMNAYMEANADSILVDSNKDGFERVVKSNYAFLAESTSIDYQIQRNCDLMQIGSDLDTKGYGIAAPKGSPWIGLISREIVRFQQQQVIQGIYKKWWVDQAGKVCKTDDDEDAAASAALGVRNVGGVFVVLAGGSIFGLLVSILEFLWKVGKNARKDKQSFWSEFTEELRFVVRCKSSRNLSADCGKSRKDTDAHNGVRYSPANTMPSFDKHRDVLE</sequence>
<dbReference type="InterPro" id="IPR001828">
    <property type="entry name" value="ANF_lig-bd_rcpt"/>
</dbReference>
<keyword evidence="3" id="KW-1003">Cell membrane</keyword>
<evidence type="ECO:0000256" key="21">
    <source>
        <dbReference type="SAM" id="Phobius"/>
    </source>
</evidence>
<dbReference type="GO" id="GO:0007166">
    <property type="term" value="P:cell surface receptor signaling pathway"/>
    <property type="evidence" value="ECO:0007669"/>
    <property type="project" value="UniProtKB-ARBA"/>
</dbReference>
<accession>A0A9D4DEW5</accession>
<gene>
    <name evidence="24" type="ORF">DPMN_180751</name>
</gene>
<dbReference type="AlphaFoldDB" id="A0A9D4DEW5"/>
<dbReference type="FunFam" id="3.40.190.10:FF:000024">
    <property type="entry name" value="Glutamate receptor, ionotropic, delta 1"/>
    <property type="match status" value="1"/>
</dbReference>
<evidence type="ECO:0000256" key="1">
    <source>
        <dbReference type="ARBA" id="ARBA00008685"/>
    </source>
</evidence>
<keyword evidence="14" id="KW-0407">Ion channel</keyword>
<feature type="site" description="Interaction with the cone snail toxin Con-ikot-ikot" evidence="18">
    <location>
        <position position="673"/>
    </location>
</feature>
<dbReference type="GO" id="GO:0045211">
    <property type="term" value="C:postsynaptic membrane"/>
    <property type="evidence" value="ECO:0007669"/>
    <property type="project" value="UniProtKB-SubCell"/>
</dbReference>
<keyword evidence="12" id="KW-0628">Postsynaptic cell membrane</keyword>
<dbReference type="EMBL" id="JAIWYP010000010">
    <property type="protein sequence ID" value="KAH3746344.1"/>
    <property type="molecule type" value="Genomic_DNA"/>
</dbReference>
<feature type="transmembrane region" description="Helical" evidence="21">
    <location>
        <begin position="615"/>
        <end position="637"/>
    </location>
</feature>
<evidence type="ECO:0000259" key="22">
    <source>
        <dbReference type="SMART" id="SM00079"/>
    </source>
</evidence>
<feature type="region of interest" description="Disordered" evidence="20">
    <location>
        <begin position="862"/>
        <end position="897"/>
    </location>
</feature>
<dbReference type="InterPro" id="IPR019594">
    <property type="entry name" value="Glu/Gly-bd"/>
</dbReference>
<evidence type="ECO:0000256" key="14">
    <source>
        <dbReference type="ARBA" id="ARBA00023303"/>
    </source>
</evidence>
<reference evidence="24" key="1">
    <citation type="journal article" date="2019" name="bioRxiv">
        <title>The Genome of the Zebra Mussel, Dreissena polymorpha: A Resource for Invasive Species Research.</title>
        <authorList>
            <person name="McCartney M.A."/>
            <person name="Auch B."/>
            <person name="Kono T."/>
            <person name="Mallez S."/>
            <person name="Zhang Y."/>
            <person name="Obille A."/>
            <person name="Becker A."/>
            <person name="Abrahante J.E."/>
            <person name="Garbe J."/>
            <person name="Badalamenti J.P."/>
            <person name="Herman A."/>
            <person name="Mangelson H."/>
            <person name="Liachko I."/>
            <person name="Sullivan S."/>
            <person name="Sone E.D."/>
            <person name="Koren S."/>
            <person name="Silverstein K.A.T."/>
            <person name="Beckman K.B."/>
            <person name="Gohl D.M."/>
        </authorList>
    </citation>
    <scope>NUCLEOTIDE SEQUENCE</scope>
    <source>
        <strain evidence="24">Duluth1</strain>
        <tissue evidence="24">Whole animal</tissue>
    </source>
</reference>
<dbReference type="Gene3D" id="1.10.287.70">
    <property type="match status" value="1"/>
</dbReference>
<keyword evidence="13" id="KW-1071">Ligand-gated ion channel</keyword>
<evidence type="ECO:0000256" key="2">
    <source>
        <dbReference type="ARBA" id="ARBA00022448"/>
    </source>
</evidence>
<keyword evidence="10" id="KW-0675">Receptor</keyword>
<evidence type="ECO:0000256" key="15">
    <source>
        <dbReference type="ARBA" id="ARBA00034104"/>
    </source>
</evidence>
<keyword evidence="11" id="KW-0325">Glycoprotein</keyword>
<evidence type="ECO:0000256" key="3">
    <source>
        <dbReference type="ARBA" id="ARBA00022475"/>
    </source>
</evidence>
<evidence type="ECO:0000256" key="11">
    <source>
        <dbReference type="ARBA" id="ARBA00023180"/>
    </source>
</evidence>
<comment type="subcellular location">
    <subcellularLocation>
        <location evidence="15">Postsynaptic cell membrane</location>
        <topology evidence="15">Multi-pass membrane protein</topology>
    </subcellularLocation>
</comment>
<dbReference type="PANTHER" id="PTHR18966">
    <property type="entry name" value="IONOTROPIC GLUTAMATE RECEPTOR"/>
    <property type="match status" value="1"/>
</dbReference>
<dbReference type="Gene3D" id="3.40.50.2300">
    <property type="match status" value="2"/>
</dbReference>
<feature type="domain" description="Ionotropic glutamate receptor C-terminal" evidence="22">
    <location>
        <begin position="409"/>
        <end position="779"/>
    </location>
</feature>
<evidence type="ECO:0000256" key="12">
    <source>
        <dbReference type="ARBA" id="ARBA00023257"/>
    </source>
</evidence>
<evidence type="ECO:0000256" key="9">
    <source>
        <dbReference type="ARBA" id="ARBA00023136"/>
    </source>
</evidence>
<dbReference type="Pfam" id="PF01094">
    <property type="entry name" value="ANF_receptor"/>
    <property type="match status" value="1"/>
</dbReference>
<dbReference type="Proteomes" id="UP000828390">
    <property type="component" value="Unassembled WGS sequence"/>
</dbReference>
<evidence type="ECO:0000256" key="6">
    <source>
        <dbReference type="ARBA" id="ARBA00022989"/>
    </source>
</evidence>
<dbReference type="FunFam" id="3.40.190.10:FF:000060">
    <property type="entry name" value="Glutamate receptor ionotropic, kainate 1"/>
    <property type="match status" value="1"/>
</dbReference>
<evidence type="ECO:0000256" key="16">
    <source>
        <dbReference type="ARBA" id="ARBA00072754"/>
    </source>
</evidence>
<evidence type="ECO:0000313" key="25">
    <source>
        <dbReference type="Proteomes" id="UP000828390"/>
    </source>
</evidence>
<evidence type="ECO:0000256" key="18">
    <source>
        <dbReference type="PIRSR" id="PIRSR601508-2"/>
    </source>
</evidence>
<feature type="binding site" evidence="17">
    <location>
        <position position="668"/>
    </location>
    <ligand>
        <name>L-glutamate</name>
        <dbReference type="ChEBI" id="CHEBI:29985"/>
    </ligand>
</feature>
<evidence type="ECO:0000256" key="4">
    <source>
        <dbReference type="ARBA" id="ARBA00022692"/>
    </source>
</evidence>
<keyword evidence="4 21" id="KW-0812">Transmembrane</keyword>
<evidence type="ECO:0000256" key="7">
    <source>
        <dbReference type="ARBA" id="ARBA00023018"/>
    </source>
</evidence>
<keyword evidence="7" id="KW-0770">Synapse</keyword>
<dbReference type="InterPro" id="IPR028082">
    <property type="entry name" value="Peripla_BP_I"/>
</dbReference>